<feature type="compositionally biased region" description="Low complexity" evidence="1">
    <location>
        <begin position="208"/>
        <end position="225"/>
    </location>
</feature>
<reference evidence="2" key="1">
    <citation type="submission" date="2021-05" db="EMBL/GenBank/DDBJ databases">
        <authorList>
            <person name="Alioto T."/>
            <person name="Alioto T."/>
            <person name="Gomez Garrido J."/>
        </authorList>
    </citation>
    <scope>NUCLEOTIDE SEQUENCE</scope>
</reference>
<feature type="compositionally biased region" description="Gly residues" evidence="1">
    <location>
        <begin position="129"/>
        <end position="142"/>
    </location>
</feature>
<evidence type="ECO:0000256" key="1">
    <source>
        <dbReference type="SAM" id="MobiDB-lite"/>
    </source>
</evidence>
<feature type="region of interest" description="Disordered" evidence="1">
    <location>
        <begin position="548"/>
        <end position="573"/>
    </location>
</feature>
<dbReference type="EMBL" id="HBUE01299252">
    <property type="protein sequence ID" value="CAG6578001.1"/>
    <property type="molecule type" value="Transcribed_RNA"/>
</dbReference>
<dbReference type="AlphaFoldDB" id="A0A8D8H192"/>
<feature type="region of interest" description="Disordered" evidence="1">
    <location>
        <begin position="938"/>
        <end position="972"/>
    </location>
</feature>
<dbReference type="PANTHER" id="PTHR48125">
    <property type="entry name" value="LP07818P1"/>
    <property type="match status" value="1"/>
</dbReference>
<feature type="compositionally biased region" description="Basic and acidic residues" evidence="1">
    <location>
        <begin position="837"/>
        <end position="846"/>
    </location>
</feature>
<feature type="region of interest" description="Disordered" evidence="1">
    <location>
        <begin position="341"/>
        <end position="367"/>
    </location>
</feature>
<protein>
    <submittedName>
        <fullName evidence="2">(northern house mosquito) hypothetical protein</fullName>
    </submittedName>
</protein>
<feature type="region of interest" description="Disordered" evidence="1">
    <location>
        <begin position="698"/>
        <end position="846"/>
    </location>
</feature>
<feature type="compositionally biased region" description="Low complexity" evidence="1">
    <location>
        <begin position="707"/>
        <end position="724"/>
    </location>
</feature>
<feature type="region of interest" description="Disordered" evidence="1">
    <location>
        <begin position="390"/>
        <end position="420"/>
    </location>
</feature>
<feature type="region of interest" description="Disordered" evidence="1">
    <location>
        <begin position="604"/>
        <end position="650"/>
    </location>
</feature>
<feature type="compositionally biased region" description="Basic and acidic residues" evidence="1">
    <location>
        <begin position="106"/>
        <end position="115"/>
    </location>
</feature>
<evidence type="ECO:0000313" key="2">
    <source>
        <dbReference type="EMBL" id="CAG6526289.1"/>
    </source>
</evidence>
<name>A0A8D8H192_CULPI</name>
<sequence length="972" mass="105445">MNQNYVRKCEEYLQNIPSQKLPPSSGASRPNLSSRKLTQPGLRPGRQSINNAIPPPAEGSRPKPKPTPVPATGGRRTPCRPPTARPGQLGSKFIRPCCRPKGGESVAERAGRRGSDNVNQNDVRVMDGTGAGGGGEGLGEGRATGKTKTLDGILTAESTVETTAAALLTQIKLKATPPSPQAEPSPITSTFPNGAGAAPDSSSNNRDLTLAPNPSLTSLPSSVTSSAVRPASSSIAAVPPRPRPSSTVLDAVTELVPSSTASTARLNQHQKQLQGINLFRFDPLRTLQFLTLELKSKLKPLLLTVPGGSSADDGSAHKQLYKISKELLYAVKILTENAERQRKPSCSCGDKETSDGKVPNTPKGREITEVPSECQNCLKLQRVEQPSSACLPRKEINYPKDSDLPHHQPEEPSKASTTADQQLELRRLEGEIKRLQTTISDKQTTTATAEGLIDDLNRKLGEATHARDEAQRKLLYATLENERLNFLLRSQCSTMANLRHDFSAIQSLADQQIDLLDRTTDTNGGTNDRSRSKSNTIATTVVVGNHHRNYRYPSGSAQLNPAPPVQGSQVAKLRHHRHYSFQNIAEKESDDGNDAAAAAANDYWRNSASQQQPSPPSQEPEVMVRLPSSTHVPEEGAFQQREESPPPGLWHRKNRALVELDESGTSSSGSLVALVKPARSARFGPTKRALLIDSDRDDDLRDDLEGQQQQHSSSSLSSLTSSQQLRREGRGQDDQLGNNNNNNGMDLRTETGSRRGLPASGDKPFIMTAKGDDAESCSDYTNNNSHHRHIPNSKTNDCVSLAPKDAEMARNRRQQQLGPNPGGSKKNDDTPLAGMEAKGKYPGDYGDKFERRESLLALLGNGGQEERRQELCQNRPIMGQIRRRSSSLETGKEEAEEVLVGKIISAAAANEPAPGQTSRTMTKTTTTTTTEEFSIDFDDITLPPSPIPFRRRKDEAGGGAVDEFPSSFGDWM</sequence>
<feature type="region of interest" description="Disordered" evidence="1">
    <location>
        <begin position="175"/>
        <end position="225"/>
    </location>
</feature>
<feature type="compositionally biased region" description="Polar residues" evidence="1">
    <location>
        <begin position="15"/>
        <end position="37"/>
    </location>
</feature>
<proteinExistence type="predicted"/>
<dbReference type="PANTHER" id="PTHR48125:SF12">
    <property type="entry name" value="AT HOOK TRANSCRIPTION FACTOR FAMILY-RELATED"/>
    <property type="match status" value="1"/>
</dbReference>
<feature type="region of interest" description="Disordered" evidence="1">
    <location>
        <begin position="14"/>
        <end position="146"/>
    </location>
</feature>
<organism evidence="2">
    <name type="scientific">Culex pipiens</name>
    <name type="common">House mosquito</name>
    <dbReference type="NCBI Taxonomy" id="7175"/>
    <lineage>
        <taxon>Eukaryota</taxon>
        <taxon>Metazoa</taxon>
        <taxon>Ecdysozoa</taxon>
        <taxon>Arthropoda</taxon>
        <taxon>Hexapoda</taxon>
        <taxon>Insecta</taxon>
        <taxon>Pterygota</taxon>
        <taxon>Neoptera</taxon>
        <taxon>Endopterygota</taxon>
        <taxon>Diptera</taxon>
        <taxon>Nematocera</taxon>
        <taxon>Culicoidea</taxon>
        <taxon>Culicidae</taxon>
        <taxon>Culicinae</taxon>
        <taxon>Culicini</taxon>
        <taxon>Culex</taxon>
        <taxon>Culex</taxon>
    </lineage>
</organism>
<feature type="compositionally biased region" description="Basic and acidic residues" evidence="1">
    <location>
        <begin position="392"/>
        <end position="413"/>
    </location>
</feature>
<dbReference type="EMBL" id="HBUE01193300">
    <property type="protein sequence ID" value="CAG6526289.1"/>
    <property type="molecule type" value="Transcribed_RNA"/>
</dbReference>
<accession>A0A8D8H192</accession>